<comment type="similarity">
    <text evidence="1 3">Belongs to the CMC family.</text>
</comment>
<dbReference type="GO" id="GO:0005739">
    <property type="term" value="C:mitochondrion"/>
    <property type="evidence" value="ECO:0007669"/>
    <property type="project" value="UniProtKB-SubCell"/>
</dbReference>
<evidence type="ECO:0000313" key="5">
    <source>
        <dbReference type="Proteomes" id="UP000192578"/>
    </source>
</evidence>
<dbReference type="Proteomes" id="UP000192578">
    <property type="component" value="Unassembled WGS sequence"/>
</dbReference>
<sequence>MSSHDHPHPATEKEVKGVLAVGGAGGPHGLGDPNDQQLRKVEQTILIPKIMRERTRIEKCKPEYEAFEACGKEYGLRGFYKCREENTAMQTCMGSWYSDPDFIQECTEQYLRERTQFRRTGIMKPKDERVGSKAYREKMAAQKAAAASAQSSLPP</sequence>
<name>A0A1W0WL79_HYPEX</name>
<dbReference type="InterPro" id="IPR013892">
    <property type="entry name" value="Cyt_c_biogenesis_Cmc1-like"/>
</dbReference>
<evidence type="ECO:0000256" key="2">
    <source>
        <dbReference type="ARBA" id="ARBA00023157"/>
    </source>
</evidence>
<comment type="caution">
    <text evidence="4">The sequence shown here is derived from an EMBL/GenBank/DDBJ whole genome shotgun (WGS) entry which is preliminary data.</text>
</comment>
<keyword evidence="3" id="KW-0496">Mitochondrion</keyword>
<dbReference type="EMBL" id="MTYJ01000080">
    <property type="protein sequence ID" value="OQV15975.1"/>
    <property type="molecule type" value="Genomic_DNA"/>
</dbReference>
<dbReference type="AlphaFoldDB" id="A0A1W0WL79"/>
<evidence type="ECO:0000313" key="4">
    <source>
        <dbReference type="EMBL" id="OQV15975.1"/>
    </source>
</evidence>
<protein>
    <recommendedName>
        <fullName evidence="3">COX assembly mitochondrial protein</fullName>
    </recommendedName>
</protein>
<proteinExistence type="inferred from homology"/>
<evidence type="ECO:0000256" key="3">
    <source>
        <dbReference type="RuleBase" id="RU364104"/>
    </source>
</evidence>
<accession>A0A1W0WL79</accession>
<keyword evidence="5" id="KW-1185">Reference proteome</keyword>
<evidence type="ECO:0000256" key="1">
    <source>
        <dbReference type="ARBA" id="ARBA00007347"/>
    </source>
</evidence>
<organism evidence="4 5">
    <name type="scientific">Hypsibius exemplaris</name>
    <name type="common">Freshwater tardigrade</name>
    <dbReference type="NCBI Taxonomy" id="2072580"/>
    <lineage>
        <taxon>Eukaryota</taxon>
        <taxon>Metazoa</taxon>
        <taxon>Ecdysozoa</taxon>
        <taxon>Tardigrada</taxon>
        <taxon>Eutardigrada</taxon>
        <taxon>Parachela</taxon>
        <taxon>Hypsibioidea</taxon>
        <taxon>Hypsibiidae</taxon>
        <taxon>Hypsibius</taxon>
    </lineage>
</organism>
<gene>
    <name evidence="4" type="ORF">BV898_09896</name>
</gene>
<reference evidence="5" key="1">
    <citation type="submission" date="2017-01" db="EMBL/GenBank/DDBJ databases">
        <title>Comparative genomics of anhydrobiosis in the tardigrade Hypsibius dujardini.</title>
        <authorList>
            <person name="Yoshida Y."/>
            <person name="Koutsovoulos G."/>
            <person name="Laetsch D."/>
            <person name="Stevens L."/>
            <person name="Kumar S."/>
            <person name="Horikawa D."/>
            <person name="Ishino K."/>
            <person name="Komine S."/>
            <person name="Tomita M."/>
            <person name="Blaxter M."/>
            <person name="Arakawa K."/>
        </authorList>
    </citation>
    <scope>NUCLEOTIDE SEQUENCE [LARGE SCALE GENOMIC DNA]</scope>
    <source>
        <strain evidence="5">Z151</strain>
    </source>
</reference>
<comment type="subcellular location">
    <subcellularLocation>
        <location evidence="3">Mitochondrion</location>
    </subcellularLocation>
</comment>
<dbReference type="OrthoDB" id="6224010at2759"/>
<dbReference type="Pfam" id="PF08583">
    <property type="entry name" value="Cmc1"/>
    <property type="match status" value="1"/>
</dbReference>
<keyword evidence="2" id="KW-1015">Disulfide bond</keyword>